<evidence type="ECO:0000313" key="4">
    <source>
        <dbReference type="Proteomes" id="UP001189624"/>
    </source>
</evidence>
<feature type="signal peptide" evidence="2">
    <location>
        <begin position="1"/>
        <end position="26"/>
    </location>
</feature>
<dbReference type="InterPro" id="IPR050317">
    <property type="entry name" value="Plant_Fungal_Acyltransferase"/>
</dbReference>
<dbReference type="PANTHER" id="PTHR31642:SF175">
    <property type="entry name" value="SPERMIDINE HYDROXYCINNAMOYL TRANSFERASE"/>
    <property type="match status" value="1"/>
</dbReference>
<accession>A0AA86T2T7</accession>
<evidence type="ECO:0000256" key="2">
    <source>
        <dbReference type="SAM" id="SignalP"/>
    </source>
</evidence>
<keyword evidence="4" id="KW-1185">Reference proteome</keyword>
<sequence>MISISNLGLLLVVSFQIKKLPRVVYGYQIVTKSGVQVTHPLFLFTKQNTTDTVERLRNSLGEILVHYYLVAGRLSLAESGRIEVDCNAKGVRLFEAQTTTSFANYDFSPSESVKELVPKIDYTQSIEEIPLLFVKLTRFHGGQGFFYWRGFQSPFVLCAWLLSIHEFMGKAGSRRDTRAT</sequence>
<dbReference type="AlphaFoldDB" id="A0AA86T2T7"/>
<dbReference type="InterPro" id="IPR023213">
    <property type="entry name" value="CAT-like_dom_sf"/>
</dbReference>
<evidence type="ECO:0000313" key="3">
    <source>
        <dbReference type="EMBL" id="CAJ1964470.1"/>
    </source>
</evidence>
<comment type="similarity">
    <text evidence="1">Belongs to the plant acyltransferase family.</text>
</comment>
<dbReference type="Gene3D" id="3.30.559.10">
    <property type="entry name" value="Chloramphenicol acetyltransferase-like domain"/>
    <property type="match status" value="1"/>
</dbReference>
<keyword evidence="2" id="KW-0732">Signal</keyword>
<proteinExistence type="inferred from homology"/>
<dbReference type="GO" id="GO:0016747">
    <property type="term" value="F:acyltransferase activity, transferring groups other than amino-acyl groups"/>
    <property type="evidence" value="ECO:0007669"/>
    <property type="project" value="TreeGrafter"/>
</dbReference>
<gene>
    <name evidence="3" type="ORF">AYBTSS11_LOCUS20331</name>
</gene>
<dbReference type="Proteomes" id="UP001189624">
    <property type="component" value="Chromosome 6"/>
</dbReference>
<dbReference type="Gramene" id="rna-AYBTSS11_LOCUS20331">
    <property type="protein sequence ID" value="CAJ1964470.1"/>
    <property type="gene ID" value="gene-AYBTSS11_LOCUS20331"/>
</dbReference>
<dbReference type="PANTHER" id="PTHR31642">
    <property type="entry name" value="TRICHOTHECENE 3-O-ACETYLTRANSFERASE"/>
    <property type="match status" value="1"/>
</dbReference>
<reference evidence="3" key="1">
    <citation type="submission" date="2023-10" db="EMBL/GenBank/DDBJ databases">
        <authorList>
            <person name="Domelevo Entfellner J.-B."/>
        </authorList>
    </citation>
    <scope>NUCLEOTIDE SEQUENCE</scope>
</reference>
<protein>
    <submittedName>
        <fullName evidence="3">Uncharacterized protein</fullName>
    </submittedName>
</protein>
<feature type="chain" id="PRO_5041684924" evidence="2">
    <location>
        <begin position="27"/>
        <end position="180"/>
    </location>
</feature>
<evidence type="ECO:0000256" key="1">
    <source>
        <dbReference type="ARBA" id="ARBA00009861"/>
    </source>
</evidence>
<organism evidence="3 4">
    <name type="scientific">Sphenostylis stenocarpa</name>
    <dbReference type="NCBI Taxonomy" id="92480"/>
    <lineage>
        <taxon>Eukaryota</taxon>
        <taxon>Viridiplantae</taxon>
        <taxon>Streptophyta</taxon>
        <taxon>Embryophyta</taxon>
        <taxon>Tracheophyta</taxon>
        <taxon>Spermatophyta</taxon>
        <taxon>Magnoliopsida</taxon>
        <taxon>eudicotyledons</taxon>
        <taxon>Gunneridae</taxon>
        <taxon>Pentapetalae</taxon>
        <taxon>rosids</taxon>
        <taxon>fabids</taxon>
        <taxon>Fabales</taxon>
        <taxon>Fabaceae</taxon>
        <taxon>Papilionoideae</taxon>
        <taxon>50 kb inversion clade</taxon>
        <taxon>NPAAA clade</taxon>
        <taxon>indigoferoid/millettioid clade</taxon>
        <taxon>Phaseoleae</taxon>
        <taxon>Sphenostylis</taxon>
    </lineage>
</organism>
<dbReference type="Pfam" id="PF02458">
    <property type="entry name" value="Transferase"/>
    <property type="match status" value="1"/>
</dbReference>
<dbReference type="EMBL" id="OY731403">
    <property type="protein sequence ID" value="CAJ1964470.1"/>
    <property type="molecule type" value="Genomic_DNA"/>
</dbReference>
<name>A0AA86T2T7_9FABA</name>